<dbReference type="Proteomes" id="UP000262582">
    <property type="component" value="Chromosome"/>
</dbReference>
<reference evidence="2 4" key="2">
    <citation type="submission" date="2018-08" db="EMBL/GenBank/DDBJ databases">
        <title>Complete genome of the Arcobacter ellisii type strain LMG 26155.</title>
        <authorList>
            <person name="Miller W.G."/>
            <person name="Yee E."/>
            <person name="Bono J.L."/>
        </authorList>
    </citation>
    <scope>NUCLEOTIDE SEQUENCE [LARGE SCALE GENOMIC DNA]</scope>
    <source>
        <strain evidence="2 4">LMG 26155</strain>
    </source>
</reference>
<dbReference type="EMBL" id="CP032097">
    <property type="protein sequence ID" value="AXX94472.1"/>
    <property type="molecule type" value="Genomic_DNA"/>
</dbReference>
<protein>
    <submittedName>
        <fullName evidence="3">Uncharacterized protein</fullName>
    </submittedName>
</protein>
<evidence type="ECO:0000256" key="1">
    <source>
        <dbReference type="SAM" id="MobiDB-lite"/>
    </source>
</evidence>
<evidence type="ECO:0000313" key="5">
    <source>
        <dbReference type="Proteomes" id="UP000290588"/>
    </source>
</evidence>
<reference evidence="3 5" key="1">
    <citation type="submission" date="2017-09" db="EMBL/GenBank/DDBJ databases">
        <title>Genomics of the genus Arcobacter.</title>
        <authorList>
            <person name="Perez-Cataluna A."/>
            <person name="Figueras M.J."/>
            <person name="Salas-Masso N."/>
        </authorList>
    </citation>
    <scope>NUCLEOTIDE SEQUENCE [LARGE SCALE GENOMIC DNA]</scope>
    <source>
        <strain evidence="3 5">CECT 7837</strain>
    </source>
</reference>
<dbReference type="KEGG" id="aell:AELL_0792"/>
<feature type="compositionally biased region" description="Polar residues" evidence="1">
    <location>
        <begin position="8"/>
        <end position="21"/>
    </location>
</feature>
<dbReference type="AlphaFoldDB" id="A0A347U6J4"/>
<evidence type="ECO:0000313" key="4">
    <source>
        <dbReference type="Proteomes" id="UP000262582"/>
    </source>
</evidence>
<sequence>MSIDKNKLNATSSNVEEITTETPKETAKKVEPNTVVTQEFFSESKMLDIALLNNELNSMNRGELRFTVIVKGEYRFNKTDKNGIDVVNSETGEIEQIVSPYVEVTGEGLKGKISTKRLKKEEIELLEQGQSYFGTYMLSTDSAMNFQVEFTSVVPYRQELESRVRNMK</sequence>
<evidence type="ECO:0000313" key="2">
    <source>
        <dbReference type="EMBL" id="AXX94472.1"/>
    </source>
</evidence>
<keyword evidence="4" id="KW-1185">Reference proteome</keyword>
<dbReference type="Proteomes" id="UP000290588">
    <property type="component" value="Unassembled WGS sequence"/>
</dbReference>
<organism evidence="3 5">
    <name type="scientific">Arcobacter ellisii</name>
    <dbReference type="NCBI Taxonomy" id="913109"/>
    <lineage>
        <taxon>Bacteria</taxon>
        <taxon>Pseudomonadati</taxon>
        <taxon>Campylobacterota</taxon>
        <taxon>Epsilonproteobacteria</taxon>
        <taxon>Campylobacterales</taxon>
        <taxon>Arcobacteraceae</taxon>
        <taxon>Arcobacter</taxon>
    </lineage>
</organism>
<accession>A0A347U6J4</accession>
<dbReference type="RefSeq" id="WP_118916699.1">
    <property type="nucleotide sequence ID" value="NZ_CP032097.1"/>
</dbReference>
<name>A0A347U6J4_9BACT</name>
<gene>
    <name evidence="2" type="ORF">AELL_0792</name>
    <name evidence="3" type="ORF">CP962_06830</name>
</gene>
<evidence type="ECO:0000313" key="3">
    <source>
        <dbReference type="EMBL" id="RXI31169.1"/>
    </source>
</evidence>
<proteinExistence type="predicted"/>
<feature type="region of interest" description="Disordered" evidence="1">
    <location>
        <begin position="1"/>
        <end position="27"/>
    </location>
</feature>
<dbReference type="EMBL" id="NXIG01000005">
    <property type="protein sequence ID" value="RXI31169.1"/>
    <property type="molecule type" value="Genomic_DNA"/>
</dbReference>